<dbReference type="Proteomes" id="UP000595437">
    <property type="component" value="Chromosome 5"/>
</dbReference>
<evidence type="ECO:0000313" key="2">
    <source>
        <dbReference type="Proteomes" id="UP000595437"/>
    </source>
</evidence>
<reference evidence="2" key="1">
    <citation type="submission" date="2021-01" db="EMBL/GenBank/DDBJ databases">
        <title>Caligus Genome Assembly.</title>
        <authorList>
            <person name="Gallardo-Escarate C."/>
        </authorList>
    </citation>
    <scope>NUCLEOTIDE SEQUENCE [LARGE SCALE GENOMIC DNA]</scope>
</reference>
<proteinExistence type="predicted"/>
<sequence>MAADRTAMVLMDGSPAGLQEVPDGYVLSPETASESPGNIIQSYLGSCKWSCGVTVSKPYGCER</sequence>
<keyword evidence="2" id="KW-1185">Reference proteome</keyword>
<gene>
    <name evidence="1" type="ORF">FKW44_008354</name>
</gene>
<protein>
    <submittedName>
        <fullName evidence="1">Uncharacterized protein</fullName>
    </submittedName>
</protein>
<dbReference type="AlphaFoldDB" id="A0A7T8KFZ0"/>
<dbReference type="EMBL" id="CP045894">
    <property type="protein sequence ID" value="QQP55230.1"/>
    <property type="molecule type" value="Genomic_DNA"/>
</dbReference>
<accession>A0A7T8KFZ0</accession>
<name>A0A7T8KFZ0_CALRO</name>
<organism evidence="1 2">
    <name type="scientific">Caligus rogercresseyi</name>
    <name type="common">Sea louse</name>
    <dbReference type="NCBI Taxonomy" id="217165"/>
    <lineage>
        <taxon>Eukaryota</taxon>
        <taxon>Metazoa</taxon>
        <taxon>Ecdysozoa</taxon>
        <taxon>Arthropoda</taxon>
        <taxon>Crustacea</taxon>
        <taxon>Multicrustacea</taxon>
        <taxon>Hexanauplia</taxon>
        <taxon>Copepoda</taxon>
        <taxon>Siphonostomatoida</taxon>
        <taxon>Caligidae</taxon>
        <taxon>Caligus</taxon>
    </lineage>
</organism>
<evidence type="ECO:0000313" key="1">
    <source>
        <dbReference type="EMBL" id="QQP55230.1"/>
    </source>
</evidence>